<evidence type="ECO:0000313" key="2">
    <source>
        <dbReference type="Proteomes" id="UP000821865"/>
    </source>
</evidence>
<accession>A0ACB8E2Q0</accession>
<keyword evidence="2" id="KW-1185">Reference proteome</keyword>
<name>A0ACB8E2Q0_DERSI</name>
<proteinExistence type="predicted"/>
<organism evidence="1 2">
    <name type="scientific">Dermacentor silvarum</name>
    <name type="common">Tick</name>
    <dbReference type="NCBI Taxonomy" id="543639"/>
    <lineage>
        <taxon>Eukaryota</taxon>
        <taxon>Metazoa</taxon>
        <taxon>Ecdysozoa</taxon>
        <taxon>Arthropoda</taxon>
        <taxon>Chelicerata</taxon>
        <taxon>Arachnida</taxon>
        <taxon>Acari</taxon>
        <taxon>Parasitiformes</taxon>
        <taxon>Ixodida</taxon>
        <taxon>Ixodoidea</taxon>
        <taxon>Ixodidae</taxon>
        <taxon>Rhipicephalinae</taxon>
        <taxon>Dermacentor</taxon>
    </lineage>
</organism>
<evidence type="ECO:0000313" key="1">
    <source>
        <dbReference type="EMBL" id="KAH7980780.1"/>
    </source>
</evidence>
<dbReference type="Proteomes" id="UP000821865">
    <property type="component" value="Chromosome 1"/>
</dbReference>
<comment type="caution">
    <text evidence="1">The sequence shown here is derived from an EMBL/GenBank/DDBJ whole genome shotgun (WGS) entry which is preliminary data.</text>
</comment>
<sequence length="307" mass="34702">MENSNNCFVTHMVIRFVDDHCQNTIANSSGAASDENHRRKGHGHRVAHTFHTSTSYADGVQPLGHVTYLLEQFDALYKPYENVMEGIYQCKQPVFAVVLQCRTRKLNNTDRTGNACPSSFYGALRVMKGSCMDVDETPAIVAYDPVVSACFKSGSQQPRSCMFTQYHDRAKQSNAVVFHSAFFSVYDVPDKRAADHLWVLWAPSRLLPARSNSLRGLPAETLPSVAKMFNWTLSRWDEADVHVPCKQCRRGGLVNDSRVLTEWERNRFRAATKRKDAAWIVDECEMQRIRKEVGQPASVASPIRLSL</sequence>
<gene>
    <name evidence="1" type="ORF">HPB49_019213</name>
</gene>
<reference evidence="1" key="1">
    <citation type="submission" date="2020-05" db="EMBL/GenBank/DDBJ databases">
        <title>Large-scale comparative analyses of tick genomes elucidate their genetic diversity and vector capacities.</title>
        <authorList>
            <person name="Jia N."/>
            <person name="Wang J."/>
            <person name="Shi W."/>
            <person name="Du L."/>
            <person name="Sun Y."/>
            <person name="Zhan W."/>
            <person name="Jiang J."/>
            <person name="Wang Q."/>
            <person name="Zhang B."/>
            <person name="Ji P."/>
            <person name="Sakyi L.B."/>
            <person name="Cui X."/>
            <person name="Yuan T."/>
            <person name="Jiang B."/>
            <person name="Yang W."/>
            <person name="Lam T.T.-Y."/>
            <person name="Chang Q."/>
            <person name="Ding S."/>
            <person name="Wang X."/>
            <person name="Zhu J."/>
            <person name="Ruan X."/>
            <person name="Zhao L."/>
            <person name="Wei J."/>
            <person name="Que T."/>
            <person name="Du C."/>
            <person name="Cheng J."/>
            <person name="Dai P."/>
            <person name="Han X."/>
            <person name="Huang E."/>
            <person name="Gao Y."/>
            <person name="Liu J."/>
            <person name="Shao H."/>
            <person name="Ye R."/>
            <person name="Li L."/>
            <person name="Wei W."/>
            <person name="Wang X."/>
            <person name="Wang C."/>
            <person name="Yang T."/>
            <person name="Huo Q."/>
            <person name="Li W."/>
            <person name="Guo W."/>
            <person name="Chen H."/>
            <person name="Zhou L."/>
            <person name="Ni X."/>
            <person name="Tian J."/>
            <person name="Zhou Y."/>
            <person name="Sheng Y."/>
            <person name="Liu T."/>
            <person name="Pan Y."/>
            <person name="Xia L."/>
            <person name="Li J."/>
            <person name="Zhao F."/>
            <person name="Cao W."/>
        </authorList>
    </citation>
    <scope>NUCLEOTIDE SEQUENCE</scope>
    <source>
        <strain evidence="1">Dsil-2018</strain>
    </source>
</reference>
<dbReference type="EMBL" id="CM023470">
    <property type="protein sequence ID" value="KAH7980780.1"/>
    <property type="molecule type" value="Genomic_DNA"/>
</dbReference>
<protein>
    <submittedName>
        <fullName evidence="1">Uncharacterized protein</fullName>
    </submittedName>
</protein>